<evidence type="ECO:0000313" key="8">
    <source>
        <dbReference type="Proteomes" id="UP000236950"/>
    </source>
</evidence>
<gene>
    <name evidence="7" type="ORF">AA81_04355</name>
</gene>
<sequence length="332" mass="35664">MNNTKEKKFDLFLFLYKYGTIIVIVATILFFSITLDNFLNFTNVTNILRSISIVALIALAVTISLTINGFDLSVGAIAGFASVIAAKIMVIWGMGPVPAIIVPLIVGALIGAINAFLIIKMKIPDLLTTLSMMFLLTGISITFQSGSAIYNYMPLPNNAGIAPGIMSEAYLFIGRGELFHIPVPVIIMLSVVILVHIFLNLTKYGRFLYMIGGNEEAARLSGINTNKYKLIAYMLSGLIAALGGLVLGARLGSGEVDAGSPYLMDAVAAAYIGFSVFGAGKPNAFGTLLGALLMGTLLNGLIMMDFPYYSQDIVKGIVLILALTLTYYRQKK</sequence>
<feature type="transmembrane region" description="Helical" evidence="6">
    <location>
        <begin position="261"/>
        <end position="277"/>
    </location>
</feature>
<feature type="transmembrane region" description="Helical" evidence="6">
    <location>
        <begin position="308"/>
        <end position="328"/>
    </location>
</feature>
<comment type="subcellular location">
    <subcellularLocation>
        <location evidence="1">Cell membrane</location>
        <topology evidence="1">Multi-pass membrane protein</topology>
    </subcellularLocation>
</comment>
<evidence type="ECO:0000256" key="4">
    <source>
        <dbReference type="ARBA" id="ARBA00022989"/>
    </source>
</evidence>
<comment type="caution">
    <text evidence="7">The sequence shown here is derived from an EMBL/GenBank/DDBJ whole genome shotgun (WGS) entry which is preliminary data.</text>
</comment>
<feature type="transmembrane region" description="Helical" evidence="6">
    <location>
        <begin position="230"/>
        <end position="249"/>
    </location>
</feature>
<keyword evidence="4 6" id="KW-1133">Transmembrane helix</keyword>
<dbReference type="InterPro" id="IPR001851">
    <property type="entry name" value="ABC_transp_permease"/>
</dbReference>
<dbReference type="CDD" id="cd06579">
    <property type="entry name" value="TM_PBP1_transp_AraH_like"/>
    <property type="match status" value="1"/>
</dbReference>
<dbReference type="GO" id="GO:0022857">
    <property type="term" value="F:transmembrane transporter activity"/>
    <property type="evidence" value="ECO:0007669"/>
    <property type="project" value="InterPro"/>
</dbReference>
<feature type="transmembrane region" description="Helical" evidence="6">
    <location>
        <begin position="100"/>
        <end position="119"/>
    </location>
</feature>
<proteinExistence type="predicted"/>
<dbReference type="Pfam" id="PF02653">
    <property type="entry name" value="BPD_transp_2"/>
    <property type="match status" value="1"/>
</dbReference>
<feature type="transmembrane region" description="Helical" evidence="6">
    <location>
        <begin position="47"/>
        <end position="67"/>
    </location>
</feature>
<keyword evidence="3 6" id="KW-0812">Transmembrane</keyword>
<name>A0A2S5EIL0_9BACT</name>
<dbReference type="SUPFAM" id="SSF81345">
    <property type="entry name" value="ABC transporter involved in vitamin B12 uptake, BtuC"/>
    <property type="match status" value="1"/>
</dbReference>
<dbReference type="InterPro" id="IPR037294">
    <property type="entry name" value="ABC_BtuC-like"/>
</dbReference>
<evidence type="ECO:0000256" key="1">
    <source>
        <dbReference type="ARBA" id="ARBA00004651"/>
    </source>
</evidence>
<accession>A0A2S5EIL0</accession>
<keyword evidence="8" id="KW-1185">Reference proteome</keyword>
<dbReference type="PANTHER" id="PTHR32196">
    <property type="entry name" value="ABC TRANSPORTER PERMEASE PROTEIN YPHD-RELATED-RELATED"/>
    <property type="match status" value="1"/>
</dbReference>
<evidence type="ECO:0000256" key="2">
    <source>
        <dbReference type="ARBA" id="ARBA00022475"/>
    </source>
</evidence>
<feature type="transmembrane region" description="Helical" evidence="6">
    <location>
        <begin position="284"/>
        <end position="302"/>
    </location>
</feature>
<feature type="transmembrane region" description="Helical" evidence="6">
    <location>
        <begin position="126"/>
        <end position="150"/>
    </location>
</feature>
<feature type="transmembrane region" description="Helical" evidence="6">
    <location>
        <begin position="74"/>
        <end position="94"/>
    </location>
</feature>
<keyword evidence="2" id="KW-1003">Cell membrane</keyword>
<evidence type="ECO:0000256" key="3">
    <source>
        <dbReference type="ARBA" id="ARBA00022692"/>
    </source>
</evidence>
<organism evidence="7 8">
    <name type="scientific">Petrotoga halophila DSM 16923</name>
    <dbReference type="NCBI Taxonomy" id="1122953"/>
    <lineage>
        <taxon>Bacteria</taxon>
        <taxon>Thermotogati</taxon>
        <taxon>Thermotogota</taxon>
        <taxon>Thermotogae</taxon>
        <taxon>Petrotogales</taxon>
        <taxon>Petrotogaceae</taxon>
        <taxon>Petrotoga</taxon>
    </lineage>
</organism>
<dbReference type="PANTHER" id="PTHR32196:SF72">
    <property type="entry name" value="RIBOSE IMPORT PERMEASE PROTEIN RBSC"/>
    <property type="match status" value="1"/>
</dbReference>
<feature type="transmembrane region" description="Helical" evidence="6">
    <location>
        <begin position="12"/>
        <end position="35"/>
    </location>
</feature>
<feature type="transmembrane region" description="Helical" evidence="6">
    <location>
        <begin position="181"/>
        <end position="201"/>
    </location>
</feature>
<reference evidence="7 8" key="1">
    <citation type="submission" date="2014-01" db="EMBL/GenBank/DDBJ databases">
        <title>Comparative genomics of Petrotoga.</title>
        <authorList>
            <person name="Chow K."/>
            <person name="Charchuk R."/>
            <person name="Nesbo C.L."/>
        </authorList>
    </citation>
    <scope>NUCLEOTIDE SEQUENCE [LARGE SCALE GENOMIC DNA]</scope>
    <source>
        <strain evidence="7 8">DSM 16923</strain>
    </source>
</reference>
<evidence type="ECO:0000313" key="7">
    <source>
        <dbReference type="EMBL" id="POZ92982.1"/>
    </source>
</evidence>
<dbReference type="EMBL" id="JALY01000100">
    <property type="protein sequence ID" value="POZ92982.1"/>
    <property type="molecule type" value="Genomic_DNA"/>
</dbReference>
<evidence type="ECO:0000256" key="6">
    <source>
        <dbReference type="SAM" id="Phobius"/>
    </source>
</evidence>
<dbReference type="Proteomes" id="UP000236950">
    <property type="component" value="Unassembled WGS sequence"/>
</dbReference>
<dbReference type="RefSeq" id="WP_012208473.1">
    <property type="nucleotide sequence ID" value="NZ_JALY01000100.1"/>
</dbReference>
<dbReference type="GO" id="GO:0005886">
    <property type="term" value="C:plasma membrane"/>
    <property type="evidence" value="ECO:0007669"/>
    <property type="project" value="UniProtKB-SubCell"/>
</dbReference>
<dbReference type="AlphaFoldDB" id="A0A2S5EIL0"/>
<keyword evidence="5 6" id="KW-0472">Membrane</keyword>
<protein>
    <submittedName>
        <fullName evidence="7">Sugar ABC transporter permease</fullName>
    </submittedName>
</protein>
<evidence type="ECO:0000256" key="5">
    <source>
        <dbReference type="ARBA" id="ARBA00023136"/>
    </source>
</evidence>